<dbReference type="EMBL" id="CP147920">
    <property type="protein sequence ID" value="XAU15695.1"/>
    <property type="molecule type" value="Genomic_DNA"/>
</dbReference>
<name>A0ABZ3HAZ1_9BACT</name>
<dbReference type="Proteomes" id="UP001447842">
    <property type="component" value="Chromosome"/>
</dbReference>
<organism evidence="2 3">
    <name type="scientific">Sulfurimonas diazotrophicus</name>
    <dbReference type="NCBI Taxonomy" id="3131939"/>
    <lineage>
        <taxon>Bacteria</taxon>
        <taxon>Pseudomonadati</taxon>
        <taxon>Campylobacterota</taxon>
        <taxon>Epsilonproteobacteria</taxon>
        <taxon>Campylobacterales</taxon>
        <taxon>Sulfurimonadaceae</taxon>
        <taxon>Sulfurimonas</taxon>
    </lineage>
</organism>
<proteinExistence type="predicted"/>
<feature type="chain" id="PRO_5045152851" description="Outer membrane protein beta-barrel domain-containing protein" evidence="1">
    <location>
        <begin position="23"/>
        <end position="213"/>
    </location>
</feature>
<dbReference type="RefSeq" id="WP_345973079.1">
    <property type="nucleotide sequence ID" value="NZ_CP147920.1"/>
</dbReference>
<keyword evidence="1" id="KW-0732">Signal</keyword>
<gene>
    <name evidence="2" type="ORF">WCY31_03105</name>
</gene>
<keyword evidence="3" id="KW-1185">Reference proteome</keyword>
<reference evidence="2 3" key="1">
    <citation type="submission" date="2024-03" db="EMBL/GenBank/DDBJ databases">
        <title>Sulfurimonas sp. HSL3-1.</title>
        <authorList>
            <person name="Wang S."/>
        </authorList>
    </citation>
    <scope>NUCLEOTIDE SEQUENCE [LARGE SCALE GENOMIC DNA]</scope>
    <source>
        <strain evidence="2 3">HSL3-1</strain>
    </source>
</reference>
<feature type="signal peptide" evidence="1">
    <location>
        <begin position="1"/>
        <end position="22"/>
    </location>
</feature>
<accession>A0ABZ3HAZ1</accession>
<sequence length="213" mass="24345">MKRGTTLKLLLLLLLSLTLATADDNVTAEDNDYSVRVGYGFSDESDLGEIISLMGNQHPADTSAGGVEFGYRFSRDTWGLPLDFYLKGGVNRFFENGYQNDFMEMTLYIKAYWNFRPWERTIRLGFGEGASYAWGIPYVEKLEAQAEGDHNSRFLNYLDISFDFDLGRMVGYRPLYDTYAGYALKHRSGIYGAINGVRRGGSNYNLWYVEHNF</sequence>
<evidence type="ECO:0000313" key="3">
    <source>
        <dbReference type="Proteomes" id="UP001447842"/>
    </source>
</evidence>
<protein>
    <recommendedName>
        <fullName evidence="4">Outer membrane protein beta-barrel domain-containing protein</fullName>
    </recommendedName>
</protein>
<evidence type="ECO:0000313" key="2">
    <source>
        <dbReference type="EMBL" id="XAU15695.1"/>
    </source>
</evidence>
<evidence type="ECO:0000256" key="1">
    <source>
        <dbReference type="SAM" id="SignalP"/>
    </source>
</evidence>
<evidence type="ECO:0008006" key="4">
    <source>
        <dbReference type="Google" id="ProtNLM"/>
    </source>
</evidence>